<dbReference type="GO" id="GO:0009016">
    <property type="term" value="F:succinyldiaminopimelate transaminase activity"/>
    <property type="evidence" value="ECO:0007669"/>
    <property type="project" value="InterPro"/>
</dbReference>
<reference evidence="6" key="1">
    <citation type="submission" date="2016-09" db="EMBL/GenBank/DDBJ databases">
        <authorList>
            <person name="Varghese N."/>
            <person name="Submissions S."/>
        </authorList>
    </citation>
    <scope>NUCLEOTIDE SEQUENCE [LARGE SCALE GENOMIC DNA]</scope>
    <source>
        <strain evidence="6">ANC 3699</strain>
    </source>
</reference>
<dbReference type="AlphaFoldDB" id="A0A1G6JRS7"/>
<dbReference type="InterPro" id="IPR015424">
    <property type="entry name" value="PyrdxlP-dep_Trfase"/>
</dbReference>
<dbReference type="GO" id="GO:0030170">
    <property type="term" value="F:pyridoxal phosphate binding"/>
    <property type="evidence" value="ECO:0007669"/>
    <property type="project" value="InterPro"/>
</dbReference>
<sequence>MNPDLALLHPYPFEKLNALFADIQPAKVPLIPLSIGEPKHAAPAFVQQAIEANFAHLSTYPNSKGLPELRQSIGNWLTNRFQLQSIDAETQILPVSGTREAIFSFVQSAVDRSKSPYVVMPNPFYQIYEGAALLAGATPYFVNCTADNDYKGDFRQVPSEVWEKTDILFVCTPGNPTGAVLSSEDFQQLIALSDEYDFIIASDECYSELWFEQAPVGLLQVCAEIGRHDYKNCVVFHSLSKRSNLPGMRSGFVAGDAKLLAPYLKYRTYHGAAMPVQHQLASIAAWNDEQHVEDNRIAYRQKFALFQSELGDRLPFKKPDAGFYYWLQVDNDEAFAKKLLSEANIKVLPGRYLSRETAQGNPGENHVRMALVASIAQCEEVVERLKKII</sequence>
<evidence type="ECO:0000259" key="4">
    <source>
        <dbReference type="Pfam" id="PF00155"/>
    </source>
</evidence>
<dbReference type="InterPro" id="IPR004839">
    <property type="entry name" value="Aminotransferase_I/II_large"/>
</dbReference>
<evidence type="ECO:0000313" key="6">
    <source>
        <dbReference type="Proteomes" id="UP000242317"/>
    </source>
</evidence>
<evidence type="ECO:0000256" key="2">
    <source>
        <dbReference type="ARBA" id="ARBA00022576"/>
    </source>
</evidence>
<dbReference type="RefSeq" id="WP_092618515.1">
    <property type="nucleotide sequence ID" value="NZ_FMYK01000003.1"/>
</dbReference>
<dbReference type="Gene3D" id="3.40.640.10">
    <property type="entry name" value="Type I PLP-dependent aspartate aminotransferase-like (Major domain)"/>
    <property type="match status" value="1"/>
</dbReference>
<dbReference type="NCBIfam" id="TIGR03538">
    <property type="entry name" value="DapC_gpp"/>
    <property type="match status" value="1"/>
</dbReference>
<evidence type="ECO:0000256" key="1">
    <source>
        <dbReference type="ARBA" id="ARBA00001933"/>
    </source>
</evidence>
<keyword evidence="3 5" id="KW-0808">Transferase</keyword>
<keyword evidence="6" id="KW-1185">Reference proteome</keyword>
<evidence type="ECO:0000313" key="5">
    <source>
        <dbReference type="EMBL" id="SDC21397.1"/>
    </source>
</evidence>
<dbReference type="InterPro" id="IPR019878">
    <property type="entry name" value="DapC_beta/gammaproteobac"/>
</dbReference>
<dbReference type="OrthoDB" id="9813612at2"/>
<name>A0A1G6JRS7_9GAMM</name>
<dbReference type="InterPro" id="IPR050881">
    <property type="entry name" value="LL-DAP_aminotransferase"/>
</dbReference>
<dbReference type="Gene3D" id="3.90.1150.10">
    <property type="entry name" value="Aspartate Aminotransferase, domain 1"/>
    <property type="match status" value="1"/>
</dbReference>
<organism evidence="5 6">
    <name type="scientific">Acinetobacter marinus</name>
    <dbReference type="NCBI Taxonomy" id="281375"/>
    <lineage>
        <taxon>Bacteria</taxon>
        <taxon>Pseudomonadati</taxon>
        <taxon>Pseudomonadota</taxon>
        <taxon>Gammaproteobacteria</taxon>
        <taxon>Moraxellales</taxon>
        <taxon>Moraxellaceae</taxon>
        <taxon>Acinetobacter</taxon>
    </lineage>
</organism>
<evidence type="ECO:0000256" key="3">
    <source>
        <dbReference type="ARBA" id="ARBA00022679"/>
    </source>
</evidence>
<dbReference type="SUPFAM" id="SSF53383">
    <property type="entry name" value="PLP-dependent transferases"/>
    <property type="match status" value="1"/>
</dbReference>
<dbReference type="PANTHER" id="PTHR42832:SF3">
    <property type="entry name" value="L-GLUTAMINE--4-(METHYLSULFANYL)-2-OXOBUTANOATE AMINOTRANSFERASE"/>
    <property type="match status" value="1"/>
</dbReference>
<dbReference type="CDD" id="cd00609">
    <property type="entry name" value="AAT_like"/>
    <property type="match status" value="1"/>
</dbReference>
<accession>A0A1G6JRS7</accession>
<protein>
    <submittedName>
        <fullName evidence="5">Succinyldiaminopimelate aminotransferase apoenzyme</fullName>
    </submittedName>
</protein>
<dbReference type="GO" id="GO:0009089">
    <property type="term" value="P:lysine biosynthetic process via diaminopimelate"/>
    <property type="evidence" value="ECO:0007669"/>
    <property type="project" value="InterPro"/>
</dbReference>
<dbReference type="Pfam" id="PF00155">
    <property type="entry name" value="Aminotran_1_2"/>
    <property type="match status" value="1"/>
</dbReference>
<proteinExistence type="predicted"/>
<feature type="domain" description="Aminotransferase class I/classII large" evidence="4">
    <location>
        <begin position="30"/>
        <end position="385"/>
    </location>
</feature>
<dbReference type="InterPro" id="IPR015422">
    <property type="entry name" value="PyrdxlP-dep_Trfase_small"/>
</dbReference>
<dbReference type="Proteomes" id="UP000242317">
    <property type="component" value="Unassembled WGS sequence"/>
</dbReference>
<dbReference type="EMBL" id="FMYK01000003">
    <property type="protein sequence ID" value="SDC21397.1"/>
    <property type="molecule type" value="Genomic_DNA"/>
</dbReference>
<comment type="cofactor">
    <cofactor evidence="1">
        <name>pyridoxal 5'-phosphate</name>
        <dbReference type="ChEBI" id="CHEBI:597326"/>
    </cofactor>
</comment>
<keyword evidence="2 5" id="KW-0032">Aminotransferase</keyword>
<dbReference type="PANTHER" id="PTHR42832">
    <property type="entry name" value="AMINO ACID AMINOTRANSFERASE"/>
    <property type="match status" value="1"/>
</dbReference>
<gene>
    <name evidence="5" type="ORF">SAMN05421749_103433</name>
</gene>
<dbReference type="InterPro" id="IPR015421">
    <property type="entry name" value="PyrdxlP-dep_Trfase_major"/>
</dbReference>